<organism evidence="1">
    <name type="scientific">marine sediment metagenome</name>
    <dbReference type="NCBI Taxonomy" id="412755"/>
    <lineage>
        <taxon>unclassified sequences</taxon>
        <taxon>metagenomes</taxon>
        <taxon>ecological metagenomes</taxon>
    </lineage>
</organism>
<dbReference type="AlphaFoldDB" id="X1E9V3"/>
<feature type="non-terminal residue" evidence="1">
    <location>
        <position position="37"/>
    </location>
</feature>
<sequence length="37" mass="3986">MGISLLNIWGRSDAADKMGKKNLWVLGVVITASLTLL</sequence>
<proteinExistence type="predicted"/>
<protein>
    <submittedName>
        <fullName evidence="1">Uncharacterized protein</fullName>
    </submittedName>
</protein>
<evidence type="ECO:0000313" key="1">
    <source>
        <dbReference type="EMBL" id="GAH29392.1"/>
    </source>
</evidence>
<name>X1E9V3_9ZZZZ</name>
<comment type="caution">
    <text evidence="1">The sequence shown here is derived from an EMBL/GenBank/DDBJ whole genome shotgun (WGS) entry which is preliminary data.</text>
</comment>
<dbReference type="EMBL" id="BARU01000243">
    <property type="protein sequence ID" value="GAH29392.1"/>
    <property type="molecule type" value="Genomic_DNA"/>
</dbReference>
<gene>
    <name evidence="1" type="ORF">S03H2_00940</name>
</gene>
<accession>X1E9V3</accession>
<reference evidence="1" key="1">
    <citation type="journal article" date="2014" name="Front. Microbiol.">
        <title>High frequency of phylogenetically diverse reductive dehalogenase-homologous genes in deep subseafloor sedimentary metagenomes.</title>
        <authorList>
            <person name="Kawai M."/>
            <person name="Futagami T."/>
            <person name="Toyoda A."/>
            <person name="Takaki Y."/>
            <person name="Nishi S."/>
            <person name="Hori S."/>
            <person name="Arai W."/>
            <person name="Tsubouchi T."/>
            <person name="Morono Y."/>
            <person name="Uchiyama I."/>
            <person name="Ito T."/>
            <person name="Fujiyama A."/>
            <person name="Inagaki F."/>
            <person name="Takami H."/>
        </authorList>
    </citation>
    <scope>NUCLEOTIDE SEQUENCE</scope>
    <source>
        <strain evidence="1">Expedition CK06-06</strain>
    </source>
</reference>